<name>A0A8J5W869_ZIZPA</name>
<protein>
    <submittedName>
        <fullName evidence="2">Uncharacterized protein</fullName>
    </submittedName>
</protein>
<evidence type="ECO:0000313" key="3">
    <source>
        <dbReference type="Proteomes" id="UP000729402"/>
    </source>
</evidence>
<reference evidence="2" key="2">
    <citation type="submission" date="2021-02" db="EMBL/GenBank/DDBJ databases">
        <authorList>
            <person name="Kimball J.A."/>
            <person name="Haas M.W."/>
            <person name="Macchietto M."/>
            <person name="Kono T."/>
            <person name="Duquette J."/>
            <person name="Shao M."/>
        </authorList>
    </citation>
    <scope>NUCLEOTIDE SEQUENCE</scope>
    <source>
        <tissue evidence="2">Fresh leaf tissue</tissue>
    </source>
</reference>
<gene>
    <name evidence="2" type="ORF">GUJ93_ZPchr0010g10494</name>
</gene>
<accession>A0A8J5W869</accession>
<reference evidence="2" key="1">
    <citation type="journal article" date="2021" name="bioRxiv">
        <title>Whole Genome Assembly and Annotation of Northern Wild Rice, Zizania palustris L., Supports a Whole Genome Duplication in the Zizania Genus.</title>
        <authorList>
            <person name="Haas M."/>
            <person name="Kono T."/>
            <person name="Macchietto M."/>
            <person name="Millas R."/>
            <person name="McGilp L."/>
            <person name="Shao M."/>
            <person name="Duquette J."/>
            <person name="Hirsch C.N."/>
            <person name="Kimball J."/>
        </authorList>
    </citation>
    <scope>NUCLEOTIDE SEQUENCE</scope>
    <source>
        <tissue evidence="2">Fresh leaf tissue</tissue>
    </source>
</reference>
<dbReference type="Proteomes" id="UP000729402">
    <property type="component" value="Unassembled WGS sequence"/>
</dbReference>
<evidence type="ECO:0000313" key="2">
    <source>
        <dbReference type="EMBL" id="KAG8084514.1"/>
    </source>
</evidence>
<sequence length="142" mass="14641">MRGRNLIPINLVSAMSGAPPATTAHASDLPASQPVLPAASQPLVPDPTPGRVTPSTGPPSGARAAPAMTNEQLTQGFFRILQRLDVMATSMQTLQDGQWAIRQALLTGHPGLQQLPLPSPTTAAAFLPCPPAPTPVVTATVD</sequence>
<comment type="caution">
    <text evidence="2">The sequence shown here is derived from an EMBL/GenBank/DDBJ whole genome shotgun (WGS) entry which is preliminary data.</text>
</comment>
<organism evidence="2 3">
    <name type="scientific">Zizania palustris</name>
    <name type="common">Northern wild rice</name>
    <dbReference type="NCBI Taxonomy" id="103762"/>
    <lineage>
        <taxon>Eukaryota</taxon>
        <taxon>Viridiplantae</taxon>
        <taxon>Streptophyta</taxon>
        <taxon>Embryophyta</taxon>
        <taxon>Tracheophyta</taxon>
        <taxon>Spermatophyta</taxon>
        <taxon>Magnoliopsida</taxon>
        <taxon>Liliopsida</taxon>
        <taxon>Poales</taxon>
        <taxon>Poaceae</taxon>
        <taxon>BOP clade</taxon>
        <taxon>Oryzoideae</taxon>
        <taxon>Oryzeae</taxon>
        <taxon>Zizaniinae</taxon>
        <taxon>Zizania</taxon>
    </lineage>
</organism>
<dbReference type="EMBL" id="JAAALK010000082">
    <property type="protein sequence ID" value="KAG8084514.1"/>
    <property type="molecule type" value="Genomic_DNA"/>
</dbReference>
<dbReference type="AlphaFoldDB" id="A0A8J5W869"/>
<proteinExistence type="predicted"/>
<keyword evidence="3" id="KW-1185">Reference proteome</keyword>
<evidence type="ECO:0000256" key="1">
    <source>
        <dbReference type="SAM" id="MobiDB-lite"/>
    </source>
</evidence>
<feature type="region of interest" description="Disordered" evidence="1">
    <location>
        <begin position="19"/>
        <end position="67"/>
    </location>
</feature>